<organism evidence="1 2">
    <name type="scientific">Cirrhinus mrigala</name>
    <name type="common">Mrigala</name>
    <dbReference type="NCBI Taxonomy" id="683832"/>
    <lineage>
        <taxon>Eukaryota</taxon>
        <taxon>Metazoa</taxon>
        <taxon>Chordata</taxon>
        <taxon>Craniata</taxon>
        <taxon>Vertebrata</taxon>
        <taxon>Euteleostomi</taxon>
        <taxon>Actinopterygii</taxon>
        <taxon>Neopterygii</taxon>
        <taxon>Teleostei</taxon>
        <taxon>Ostariophysi</taxon>
        <taxon>Cypriniformes</taxon>
        <taxon>Cyprinidae</taxon>
        <taxon>Labeoninae</taxon>
        <taxon>Labeonini</taxon>
        <taxon>Cirrhinus</taxon>
    </lineage>
</organism>
<name>A0ABD0PZ59_CIRMR</name>
<proteinExistence type="predicted"/>
<reference evidence="1 2" key="1">
    <citation type="submission" date="2024-05" db="EMBL/GenBank/DDBJ databases">
        <title>Genome sequencing and assembly of Indian major carp, Cirrhinus mrigala (Hamilton, 1822).</title>
        <authorList>
            <person name="Mohindra V."/>
            <person name="Chowdhury L.M."/>
            <person name="Lal K."/>
            <person name="Jena J.K."/>
        </authorList>
    </citation>
    <scope>NUCLEOTIDE SEQUENCE [LARGE SCALE GENOMIC DNA]</scope>
    <source>
        <strain evidence="1">CM1030</strain>
        <tissue evidence="1">Blood</tissue>
    </source>
</reference>
<evidence type="ECO:0000313" key="1">
    <source>
        <dbReference type="EMBL" id="KAL0179037.1"/>
    </source>
</evidence>
<feature type="non-terminal residue" evidence="1">
    <location>
        <position position="1"/>
    </location>
</feature>
<dbReference type="Proteomes" id="UP001529510">
    <property type="component" value="Unassembled WGS sequence"/>
</dbReference>
<evidence type="ECO:0000313" key="2">
    <source>
        <dbReference type="Proteomes" id="UP001529510"/>
    </source>
</evidence>
<gene>
    <name evidence="1" type="ORF">M9458_024479</name>
</gene>
<feature type="non-terminal residue" evidence="1">
    <location>
        <position position="54"/>
    </location>
</feature>
<comment type="caution">
    <text evidence="1">The sequence shown here is derived from an EMBL/GenBank/DDBJ whole genome shotgun (WGS) entry which is preliminary data.</text>
</comment>
<protein>
    <submittedName>
        <fullName evidence="1">Uncharacterized protein</fullName>
    </submittedName>
</protein>
<dbReference type="EMBL" id="JAMKFB020000012">
    <property type="protein sequence ID" value="KAL0179037.1"/>
    <property type="molecule type" value="Genomic_DNA"/>
</dbReference>
<accession>A0ABD0PZ59</accession>
<keyword evidence="2" id="KW-1185">Reference proteome</keyword>
<dbReference type="AlphaFoldDB" id="A0ABD0PZ59"/>
<sequence>GVLNGPGKSGSPPHVLAASQTKLYFNSRKDEMLPLMRVAVYPASRRHLWKKNSP</sequence>